<accession>A0ABS8Y295</accession>
<proteinExistence type="predicted"/>
<dbReference type="SUPFAM" id="SSF53448">
    <property type="entry name" value="Nucleotide-diphospho-sugar transferases"/>
    <property type="match status" value="1"/>
</dbReference>
<dbReference type="RefSeq" id="WP_233375206.1">
    <property type="nucleotide sequence ID" value="NZ_JAJTWU010000013.1"/>
</dbReference>
<name>A0ABS8Y295_9BURK</name>
<organism evidence="1 2">
    <name type="scientific">Pelomonas cellulosilytica</name>
    <dbReference type="NCBI Taxonomy" id="2906762"/>
    <lineage>
        <taxon>Bacteria</taxon>
        <taxon>Pseudomonadati</taxon>
        <taxon>Pseudomonadota</taxon>
        <taxon>Betaproteobacteria</taxon>
        <taxon>Burkholderiales</taxon>
        <taxon>Sphaerotilaceae</taxon>
        <taxon>Roseateles</taxon>
    </lineage>
</organism>
<evidence type="ECO:0008006" key="3">
    <source>
        <dbReference type="Google" id="ProtNLM"/>
    </source>
</evidence>
<gene>
    <name evidence="1" type="ORF">LXT13_25870</name>
</gene>
<keyword evidence="2" id="KW-1185">Reference proteome</keyword>
<dbReference type="Proteomes" id="UP001200741">
    <property type="component" value="Unassembled WGS sequence"/>
</dbReference>
<sequence length="245" mass="27406">MKKYLGQTLASIAAQTVSGWECIVVANRGADLPDLPKGCRAEFVDLPLPALPDRTTMLDEYYDGVRADKGQRIYAGVRAVASDSHVMVVDFDDFVSCRLAEFVVQNRTNAGWNIEDGYLWSGGGWCYLQSRFHEMCGTSHIIRRDLLGVFEQDGKVDMDGIKRRLGSHIFIHRDLAIAGHPLSALPFPGAIYRIGNAQSTSGNGALFRVATPPRQFFTHPFRASQYLLRYRRVGVDLRNEFSIFS</sequence>
<evidence type="ECO:0000313" key="1">
    <source>
        <dbReference type="EMBL" id="MCE4557823.1"/>
    </source>
</evidence>
<reference evidence="1 2" key="1">
    <citation type="submission" date="2021-12" db="EMBL/GenBank/DDBJ databases">
        <title>Genome seq of P8.</title>
        <authorList>
            <person name="Seo T."/>
        </authorList>
    </citation>
    <scope>NUCLEOTIDE SEQUENCE [LARGE SCALE GENOMIC DNA]</scope>
    <source>
        <strain evidence="1 2">P8</strain>
    </source>
</reference>
<protein>
    <recommendedName>
        <fullName evidence="3">Glycosyltransferase</fullName>
    </recommendedName>
</protein>
<evidence type="ECO:0000313" key="2">
    <source>
        <dbReference type="Proteomes" id="UP001200741"/>
    </source>
</evidence>
<dbReference type="InterPro" id="IPR029044">
    <property type="entry name" value="Nucleotide-diphossugar_trans"/>
</dbReference>
<dbReference type="EMBL" id="JAJTWU010000013">
    <property type="protein sequence ID" value="MCE4557823.1"/>
    <property type="molecule type" value="Genomic_DNA"/>
</dbReference>
<comment type="caution">
    <text evidence="1">The sequence shown here is derived from an EMBL/GenBank/DDBJ whole genome shotgun (WGS) entry which is preliminary data.</text>
</comment>